<dbReference type="GO" id="GO:0016740">
    <property type="term" value="F:transferase activity"/>
    <property type="evidence" value="ECO:0007669"/>
    <property type="project" value="UniProtKB-KW"/>
</dbReference>
<feature type="domain" description="Polysaccharide pyruvyl transferase" evidence="1">
    <location>
        <begin position="15"/>
        <end position="297"/>
    </location>
</feature>
<dbReference type="EMBL" id="CP034158">
    <property type="protein sequence ID" value="AZI66630.1"/>
    <property type="molecule type" value="Genomic_DNA"/>
</dbReference>
<proteinExistence type="predicted"/>
<dbReference type="PROSITE" id="PS00191">
    <property type="entry name" value="CYTOCHROME_B5_1"/>
    <property type="match status" value="1"/>
</dbReference>
<evidence type="ECO:0000259" key="1">
    <source>
        <dbReference type="Pfam" id="PF04230"/>
    </source>
</evidence>
<reference evidence="2 3" key="1">
    <citation type="submission" date="2018-11" db="EMBL/GenBank/DDBJ databases">
        <title>Proposal to divide the Flavobacteriaceae and reorganize its genera based on Amino Acid Identity values calculated from whole genome sequences.</title>
        <authorList>
            <person name="Nicholson A.C."/>
            <person name="Gulvik C.A."/>
            <person name="Whitney A.M."/>
            <person name="Humrighouse B.W."/>
            <person name="Bell M."/>
            <person name="Holmes B."/>
            <person name="Steigerwalt A.G."/>
            <person name="Villarma A."/>
            <person name="Sheth M."/>
            <person name="Batra D."/>
            <person name="Pryor J."/>
            <person name="Bernardet J.-F."/>
            <person name="Hugo C."/>
            <person name="Kampfer P."/>
            <person name="Newman J.D."/>
            <person name="McQuiston J.R."/>
        </authorList>
    </citation>
    <scope>NUCLEOTIDE SEQUENCE [LARGE SCALE GENOMIC DNA]</scope>
    <source>
        <strain evidence="2 3">H3001</strain>
    </source>
</reference>
<dbReference type="Proteomes" id="UP000274483">
    <property type="component" value="Chromosome"/>
</dbReference>
<dbReference type="InterPro" id="IPR018506">
    <property type="entry name" value="Cyt_B5_heme-BS"/>
</dbReference>
<dbReference type="Pfam" id="PF04230">
    <property type="entry name" value="PS_pyruv_trans"/>
    <property type="match status" value="1"/>
</dbReference>
<evidence type="ECO:0000313" key="2">
    <source>
        <dbReference type="EMBL" id="AZI66630.1"/>
    </source>
</evidence>
<dbReference type="PANTHER" id="PTHR36836:SF1">
    <property type="entry name" value="COLANIC ACID BIOSYNTHESIS PROTEIN WCAK"/>
    <property type="match status" value="1"/>
</dbReference>
<protein>
    <submittedName>
        <fullName evidence="2">Polysaccharide pyruvyl transferase family protein</fullName>
    </submittedName>
</protein>
<dbReference type="PANTHER" id="PTHR36836">
    <property type="entry name" value="COLANIC ACID BIOSYNTHESIS PROTEIN WCAK"/>
    <property type="match status" value="1"/>
</dbReference>
<dbReference type="RefSeq" id="WP_124757225.1">
    <property type="nucleotide sequence ID" value="NZ_CBCRWA010000003.1"/>
</dbReference>
<name>A0ABM7C6P2_9FLAO</name>
<accession>A0ABM7C6P2</accession>
<gene>
    <name evidence="2" type="ORF">EIB71_02570</name>
</gene>
<dbReference type="InterPro" id="IPR007345">
    <property type="entry name" value="Polysacch_pyruvyl_Trfase"/>
</dbReference>
<organism evidence="2 3">
    <name type="scientific">Kaistella daneshvariae</name>
    <dbReference type="NCBI Taxonomy" id="2487074"/>
    <lineage>
        <taxon>Bacteria</taxon>
        <taxon>Pseudomonadati</taxon>
        <taxon>Bacteroidota</taxon>
        <taxon>Flavobacteriia</taxon>
        <taxon>Flavobacteriales</taxon>
        <taxon>Weeksellaceae</taxon>
        <taxon>Chryseobacterium group</taxon>
        <taxon>Kaistella</taxon>
    </lineage>
</organism>
<keyword evidence="3" id="KW-1185">Reference proteome</keyword>
<evidence type="ECO:0000313" key="3">
    <source>
        <dbReference type="Proteomes" id="UP000274483"/>
    </source>
</evidence>
<sequence length="351" mass="40802">MGRKKILVDIYLAKNLGDDLFLDHLSHSFPNSDFVPFHPGGDYKVFFDNYKNIQQFPYSVIDRVAARLGNNKLKDYDWLSKSYDGLLFLGGGIFREEFYWKEVYNYRFMISKAFKSQGKNVFFSGCNFGPYESRDFVKAHHVLFQEVDHVQFRDQKSYKLFSSLNNIGYAPDLLWSYDLPTTIKTDNILGISIIDPRHKPQYKETYQEYIESHKELCEKYLQNGFEIKLFSFCEAEGDLEIAEEIAKDFPGIKILNYTTEITNYLKEIGSCSHFVAARFHAVIIAFKYGIPVIPVIYGDKTENLLIDLGLAKPYVYLDAMQAVLEAKFSTISVPQKKQLYSESKKHFDIEF</sequence>
<keyword evidence="2" id="KW-0808">Transferase</keyword>